<evidence type="ECO:0000256" key="2">
    <source>
        <dbReference type="PROSITE-ProRule" id="PRU00023"/>
    </source>
</evidence>
<accession>A0ABZ1CVD8</accession>
<feature type="compositionally biased region" description="Polar residues" evidence="3">
    <location>
        <begin position="500"/>
        <end position="522"/>
    </location>
</feature>
<dbReference type="PROSITE" id="PS50088">
    <property type="entry name" value="ANK_REPEAT"/>
    <property type="match status" value="2"/>
</dbReference>
<feature type="region of interest" description="Disordered" evidence="3">
    <location>
        <begin position="1182"/>
        <end position="1249"/>
    </location>
</feature>
<dbReference type="InterPro" id="IPR002909">
    <property type="entry name" value="IPT_dom"/>
</dbReference>
<dbReference type="Gene3D" id="1.25.40.20">
    <property type="entry name" value="Ankyrin repeat-containing domain"/>
    <property type="match status" value="1"/>
</dbReference>
<dbReference type="Gene3D" id="2.60.40.10">
    <property type="entry name" value="Immunoglobulins"/>
    <property type="match status" value="1"/>
</dbReference>
<proteinExistence type="predicted"/>
<dbReference type="CDD" id="cd00603">
    <property type="entry name" value="IPT_PCSR"/>
    <property type="match status" value="1"/>
</dbReference>
<keyword evidence="1 2" id="KW-0040">ANK repeat</keyword>
<feature type="compositionally biased region" description="Low complexity" evidence="3">
    <location>
        <begin position="61"/>
        <end position="71"/>
    </location>
</feature>
<feature type="repeat" description="ANK" evidence="2">
    <location>
        <begin position="1068"/>
        <end position="1100"/>
    </location>
</feature>
<feature type="domain" description="IPT/TIG" evidence="5">
    <location>
        <begin position="838"/>
        <end position="921"/>
    </location>
</feature>
<dbReference type="PANTHER" id="PTHR23335:SF1">
    <property type="entry name" value="CALMODULIN-BINDING TRANSCRIPTION ACTIVATOR, ISOFORM F"/>
    <property type="match status" value="1"/>
</dbReference>
<dbReference type="InterPro" id="IPR057962">
    <property type="entry name" value="SPT23_MGA2_DBD"/>
</dbReference>
<evidence type="ECO:0000256" key="3">
    <source>
        <dbReference type="SAM" id="MobiDB-lite"/>
    </source>
</evidence>
<feature type="region of interest" description="Disordered" evidence="3">
    <location>
        <begin position="466"/>
        <end position="550"/>
    </location>
</feature>
<evidence type="ECO:0000259" key="5">
    <source>
        <dbReference type="SMART" id="SM00429"/>
    </source>
</evidence>
<evidence type="ECO:0000313" key="6">
    <source>
        <dbReference type="EMBL" id="WRT65724.1"/>
    </source>
</evidence>
<dbReference type="PANTHER" id="PTHR23335">
    <property type="entry name" value="CALMODULIN-BINDING TRANSCRIPTION ACTIVATOR CAMTA"/>
    <property type="match status" value="1"/>
</dbReference>
<name>A0ABZ1CVD8_9TREE</name>
<feature type="region of interest" description="Disordered" evidence="3">
    <location>
        <begin position="1"/>
        <end position="110"/>
    </location>
</feature>
<feature type="compositionally biased region" description="Polar residues" evidence="3">
    <location>
        <begin position="349"/>
        <end position="358"/>
    </location>
</feature>
<sequence>MMPTDSSSASTSSPFSTNPSSSSPEGISNSNGSEGSSSKNHLLGQEGYSRSPHDVMIEMQSLLSGLSSTSSYPQNPPISRFPLNHFPSSTPQLDIKPRIPPAPPAPHADIKPLLTTQQDMNMPYKTAPFQQEEEPQHSIPAAADPSRSSNPPELPTPVSLAAVMHQSNQSSVNGSHSHGGLRSDPPKRLYEVDEIRQVAPSLNELTAEPNSTQLLLQGDPIFSDKSRVETAIRVIIDLLRFCPIPSPLPPIHPSLHPLIPRDTNGNFCMSLERITTLQGLKLQAGTTTKASSKKQLQAGPISREHLAYIETAVYMSGDSGKRVYVCKRCRNREAKRRASKEVTRKRQTNSDSDTSSSRPKMRHSIAPPSQDFITGENPDQYDTHRNGQIVEEPPWDPEHRDWRHEIVLFNSPPEVKMEDGSCNWLPFRVVCYGKCHGEKVGFKIKFTLRTWDGRIIATSTTKPIRITDDHKTEPKTKTKIDGFTSAQAQPAVPRARKGRQSTASSRRQSPAPSESESVQSFSEAGAVLQKQTPSVRGAKPYERPPSQSPAITTVPMDSFGANDFQRHNSTASIQSIPQQDVILQQPAPQQQPHMDFTLQQQLTNTVSPGILRGPQFPHNHMNLVNGHQANGQASINSSNLTSPSSSQMMSFTGHDNMLFANSLQSPNSFMSSLSNNGQQSQSMQNSMLFNHDNTDVEMSSAMTGGLDDIFTASSHTSISSMSDGGSVYSTYAEDRSSGMFSDSGIPPTSTNDLDQFLDYTGGDHQDVFNPFQQPDPAMFNTDLSPPPGTNIPPLPFDALHLSPSANRNDLSPAARAEQDQSLTNMLAVIGQFMPPVPQAQITDVIPGEGPTAGGKTIAIAGENFSPGMVVLFGQRPAHTQLVNNSFVKCILPPSSLPGPVEVSIQGAIKLSGQATQIFTYTEMDKDLMRLALEIQKKFSGSSSDPAYRIAHGVVNRSATNSEWSERSSSNSPMSGPSPNDSAEPNEDDDHSDSTNGSKSSSGNLQSTVISFLASLDENAPGSLRASGAINHRNDAQQTLLHIATVMGFHRLVRRLIVVGAHLDLQDTNGFTPLAFAALCGRHTCARVLVEAGASYDRPTSYGEMPLDLAKLADHEKVEALLLSAVWSTSSEAKVGAAQDAELASTGSYDSSSVSEIDNDNPSSGSEVDDELEYFEKLRLSRRRSRRSRATKGKGKQRSLSKSDRERKSPKSTRRPSLTSTSTIKEIQPPVNLPIRDDPPPYAPSESDESSWMSRTLSTIHHPHKIPYAVWDRLPIPHIFGPDKPSTVGEDQHHGWVAFPAPSWETISKMTSPEEVKLFTQAMAAAAFNAVVQSGMTTSDVVSSSETRMTFAEEGLRKFRKARRSNGTGKDGKRSGSVSPSEKVVKHVKRDRMLYLFWLPILLFVGFWLLVSALPLATGFCLIYARQITKAIKQRL</sequence>
<dbReference type="SMART" id="SM00248">
    <property type="entry name" value="ANK"/>
    <property type="match status" value="2"/>
</dbReference>
<protein>
    <recommendedName>
        <fullName evidence="5">IPT/TIG domain-containing protein</fullName>
    </recommendedName>
</protein>
<gene>
    <name evidence="6" type="ORF">IL334_002672</name>
</gene>
<keyword evidence="7" id="KW-1185">Reference proteome</keyword>
<evidence type="ECO:0000256" key="1">
    <source>
        <dbReference type="ARBA" id="ARBA00023043"/>
    </source>
</evidence>
<dbReference type="InterPro" id="IPR014756">
    <property type="entry name" value="Ig_E-set"/>
</dbReference>
<dbReference type="GeneID" id="87954803"/>
<keyword evidence="4" id="KW-1133">Transmembrane helix</keyword>
<dbReference type="SMART" id="SM00429">
    <property type="entry name" value="IPT"/>
    <property type="match status" value="1"/>
</dbReference>
<keyword evidence="4" id="KW-0472">Membrane</keyword>
<dbReference type="SUPFAM" id="SSF81296">
    <property type="entry name" value="E set domains"/>
    <property type="match status" value="1"/>
</dbReference>
<dbReference type="Pfam" id="PF01833">
    <property type="entry name" value="TIG"/>
    <property type="match status" value="1"/>
</dbReference>
<dbReference type="RefSeq" id="XP_062790464.1">
    <property type="nucleotide sequence ID" value="XM_062934413.1"/>
</dbReference>
<feature type="region of interest" description="Disordered" evidence="3">
    <location>
        <begin position="129"/>
        <end position="157"/>
    </location>
</feature>
<dbReference type="PROSITE" id="PS50297">
    <property type="entry name" value="ANK_REP_REGION"/>
    <property type="match status" value="1"/>
</dbReference>
<dbReference type="Pfam" id="PF25603">
    <property type="entry name" value="SPT23_MGA2_DBD"/>
    <property type="match status" value="1"/>
</dbReference>
<dbReference type="Pfam" id="PF12796">
    <property type="entry name" value="Ank_2"/>
    <property type="match status" value="1"/>
</dbReference>
<keyword evidence="4" id="KW-0812">Transmembrane</keyword>
<reference evidence="6 7" key="1">
    <citation type="submission" date="2024-01" db="EMBL/GenBank/DDBJ databases">
        <title>Comparative genomics of Cryptococcus and Kwoniella reveals pathogenesis evolution and contrasting modes of karyotype evolution via chromosome fusion or intercentromeric recombination.</title>
        <authorList>
            <person name="Coelho M.A."/>
            <person name="David-Palma M."/>
            <person name="Shea T."/>
            <person name="Bowers K."/>
            <person name="McGinley-Smith S."/>
            <person name="Mohammad A.W."/>
            <person name="Gnirke A."/>
            <person name="Yurkov A.M."/>
            <person name="Nowrousian M."/>
            <person name="Sun S."/>
            <person name="Cuomo C.A."/>
            <person name="Heitman J."/>
        </authorList>
    </citation>
    <scope>NUCLEOTIDE SEQUENCE [LARGE SCALE GENOMIC DNA]</scope>
    <source>
        <strain evidence="6">CBS 11374</strain>
    </source>
</reference>
<dbReference type="EMBL" id="CP141883">
    <property type="protein sequence ID" value="WRT65724.1"/>
    <property type="molecule type" value="Genomic_DNA"/>
</dbReference>
<organism evidence="6 7">
    <name type="scientific">Kwoniella shivajii</name>
    <dbReference type="NCBI Taxonomy" id="564305"/>
    <lineage>
        <taxon>Eukaryota</taxon>
        <taxon>Fungi</taxon>
        <taxon>Dikarya</taxon>
        <taxon>Basidiomycota</taxon>
        <taxon>Agaricomycotina</taxon>
        <taxon>Tremellomycetes</taxon>
        <taxon>Tremellales</taxon>
        <taxon>Cryptococcaceae</taxon>
        <taxon>Kwoniella</taxon>
    </lineage>
</organism>
<feature type="compositionally biased region" description="Low complexity" evidence="3">
    <location>
        <begin position="958"/>
        <end position="981"/>
    </location>
</feature>
<dbReference type="Proteomes" id="UP001329825">
    <property type="component" value="Chromosome 3"/>
</dbReference>
<feature type="transmembrane region" description="Helical" evidence="4">
    <location>
        <begin position="1394"/>
        <end position="1424"/>
    </location>
</feature>
<feature type="compositionally biased region" description="Basic and acidic residues" evidence="3">
    <location>
        <begin position="466"/>
        <end position="480"/>
    </location>
</feature>
<feature type="region of interest" description="Disordered" evidence="3">
    <location>
        <begin position="335"/>
        <end position="397"/>
    </location>
</feature>
<feature type="region of interest" description="Disordered" evidence="3">
    <location>
        <begin position="1143"/>
        <end position="1169"/>
    </location>
</feature>
<feature type="compositionally biased region" description="Low complexity" evidence="3">
    <location>
        <begin position="993"/>
        <end position="1003"/>
    </location>
</feature>
<feature type="region of interest" description="Disordered" evidence="3">
    <location>
        <begin position="1361"/>
        <end position="1381"/>
    </location>
</feature>
<evidence type="ECO:0000256" key="4">
    <source>
        <dbReference type="SAM" id="Phobius"/>
    </source>
</evidence>
<feature type="compositionally biased region" description="Polar residues" evidence="3">
    <location>
        <begin position="1144"/>
        <end position="1165"/>
    </location>
</feature>
<dbReference type="SUPFAM" id="SSF48403">
    <property type="entry name" value="Ankyrin repeat"/>
    <property type="match status" value="1"/>
</dbReference>
<evidence type="ECO:0000313" key="7">
    <source>
        <dbReference type="Proteomes" id="UP001329825"/>
    </source>
</evidence>
<feature type="compositionally biased region" description="Basic residues" evidence="3">
    <location>
        <begin position="1182"/>
        <end position="1198"/>
    </location>
</feature>
<dbReference type="InterPro" id="IPR013783">
    <property type="entry name" value="Ig-like_fold"/>
</dbReference>
<feature type="compositionally biased region" description="Low complexity" evidence="3">
    <location>
        <begin position="1"/>
        <end position="38"/>
    </location>
</feature>
<feature type="region of interest" description="Disordered" evidence="3">
    <location>
        <begin position="958"/>
        <end position="1003"/>
    </location>
</feature>
<dbReference type="InterPro" id="IPR036770">
    <property type="entry name" value="Ankyrin_rpt-contain_sf"/>
</dbReference>
<dbReference type="InterPro" id="IPR002110">
    <property type="entry name" value="Ankyrin_rpt"/>
</dbReference>
<feature type="repeat" description="ANK" evidence="2">
    <location>
        <begin position="1035"/>
        <end position="1067"/>
    </location>
</feature>